<dbReference type="Gene3D" id="3.30.70.100">
    <property type="match status" value="1"/>
</dbReference>
<dbReference type="OrthoDB" id="689350at2759"/>
<feature type="compositionally biased region" description="Polar residues" evidence="2">
    <location>
        <begin position="173"/>
        <end position="187"/>
    </location>
</feature>
<dbReference type="RefSeq" id="XP_001693312.2">
    <property type="nucleotide sequence ID" value="XM_001693260.2"/>
</dbReference>
<reference evidence="4 5" key="1">
    <citation type="journal article" date="2007" name="Science">
        <title>The Chlamydomonas genome reveals the evolution of key animal and plant functions.</title>
        <authorList>
            <person name="Merchant S.S."/>
            <person name="Prochnik S.E."/>
            <person name="Vallon O."/>
            <person name="Harris E.H."/>
            <person name="Karpowicz S.J."/>
            <person name="Witman G.B."/>
            <person name="Terry A."/>
            <person name="Salamov A."/>
            <person name="Fritz-Laylin L.K."/>
            <person name="Marechal-Drouard L."/>
            <person name="Marshall W.F."/>
            <person name="Qu L.H."/>
            <person name="Nelson D.R."/>
            <person name="Sanderfoot A.A."/>
            <person name="Spalding M.H."/>
            <person name="Kapitonov V.V."/>
            <person name="Ren Q."/>
            <person name="Ferris P."/>
            <person name="Lindquist E."/>
            <person name="Shapiro H."/>
            <person name="Lucas S.M."/>
            <person name="Grimwood J."/>
            <person name="Schmutz J."/>
            <person name="Cardol P."/>
            <person name="Cerutti H."/>
            <person name="Chanfreau G."/>
            <person name="Chen C.L."/>
            <person name="Cognat V."/>
            <person name="Croft M.T."/>
            <person name="Dent R."/>
            <person name="Dutcher S."/>
            <person name="Fernandez E."/>
            <person name="Fukuzawa H."/>
            <person name="Gonzalez-Ballester D."/>
            <person name="Gonzalez-Halphen D."/>
            <person name="Hallmann A."/>
            <person name="Hanikenne M."/>
            <person name="Hippler M."/>
            <person name="Inwood W."/>
            <person name="Jabbari K."/>
            <person name="Kalanon M."/>
            <person name="Kuras R."/>
            <person name="Lefebvre P.A."/>
            <person name="Lemaire S.D."/>
            <person name="Lobanov A.V."/>
            <person name="Lohr M."/>
            <person name="Manuell A."/>
            <person name="Meier I."/>
            <person name="Mets L."/>
            <person name="Mittag M."/>
            <person name="Mittelmeier T."/>
            <person name="Moroney J.V."/>
            <person name="Moseley J."/>
            <person name="Napoli C."/>
            <person name="Nedelcu A.M."/>
            <person name="Niyogi K."/>
            <person name="Novoselov S.V."/>
            <person name="Paulsen I.T."/>
            <person name="Pazour G."/>
            <person name="Purton S."/>
            <person name="Ral J.P."/>
            <person name="Riano-Pachon D.M."/>
            <person name="Riekhof W."/>
            <person name="Rymarquis L."/>
            <person name="Schroda M."/>
            <person name="Stern D."/>
            <person name="Umen J."/>
            <person name="Willows R."/>
            <person name="Wilson N."/>
            <person name="Zimmer S.L."/>
            <person name="Allmer J."/>
            <person name="Balk J."/>
            <person name="Bisova K."/>
            <person name="Chen C.J."/>
            <person name="Elias M."/>
            <person name="Gendler K."/>
            <person name="Hauser C."/>
            <person name="Lamb M.R."/>
            <person name="Ledford H."/>
            <person name="Long J.C."/>
            <person name="Minagawa J."/>
            <person name="Page M.D."/>
            <person name="Pan J."/>
            <person name="Pootakham W."/>
            <person name="Roje S."/>
            <person name="Rose A."/>
            <person name="Stahlberg E."/>
            <person name="Terauchi A.M."/>
            <person name="Yang P."/>
            <person name="Ball S."/>
            <person name="Bowler C."/>
            <person name="Dieckmann C.L."/>
            <person name="Gladyshev V.N."/>
            <person name="Green P."/>
            <person name="Jorgensen R."/>
            <person name="Mayfield S."/>
            <person name="Mueller-Roeber B."/>
            <person name="Rajamani S."/>
            <person name="Sayre R.T."/>
            <person name="Brokstein P."/>
            <person name="Dubchak I."/>
            <person name="Goodstein D."/>
            <person name="Hornick L."/>
            <person name="Huang Y.W."/>
            <person name="Jhaveri J."/>
            <person name="Luo Y."/>
            <person name="Martinez D."/>
            <person name="Ngau W.C."/>
            <person name="Otillar B."/>
            <person name="Poliakov A."/>
            <person name="Porter A."/>
            <person name="Szajkowski L."/>
            <person name="Werner G."/>
            <person name="Zhou K."/>
            <person name="Grigoriev I.V."/>
            <person name="Rokhsar D.S."/>
            <person name="Grossman A.R."/>
        </authorList>
    </citation>
    <scope>NUCLEOTIDE SEQUENCE [LARGE SCALE GENOMIC DNA]</scope>
    <source>
        <strain evidence="5">CC-503</strain>
    </source>
</reference>
<dbReference type="GO" id="GO:0046872">
    <property type="term" value="F:metal ion binding"/>
    <property type="evidence" value="ECO:0007669"/>
    <property type="project" value="UniProtKB-KW"/>
</dbReference>
<feature type="compositionally biased region" description="Acidic residues" evidence="2">
    <location>
        <begin position="188"/>
        <end position="200"/>
    </location>
</feature>
<dbReference type="PROSITE" id="PS50846">
    <property type="entry name" value="HMA_2"/>
    <property type="match status" value="1"/>
</dbReference>
<dbReference type="GeneID" id="5718820"/>
<dbReference type="KEGG" id="cre:CHLRE_03g207650v5"/>
<dbReference type="Pfam" id="PF00403">
    <property type="entry name" value="HMA"/>
    <property type="match status" value="1"/>
</dbReference>
<evidence type="ECO:0000256" key="1">
    <source>
        <dbReference type="ARBA" id="ARBA00022723"/>
    </source>
</evidence>
<evidence type="ECO:0000313" key="4">
    <source>
        <dbReference type="EMBL" id="PNW85733.1"/>
    </source>
</evidence>
<dbReference type="PROSITE" id="PS01047">
    <property type="entry name" value="HMA_1"/>
    <property type="match status" value="1"/>
</dbReference>
<keyword evidence="5" id="KW-1185">Reference proteome</keyword>
<protein>
    <recommendedName>
        <fullName evidence="3">HMA domain-containing protein</fullName>
    </recommendedName>
</protein>
<dbReference type="ExpressionAtlas" id="A0A2K3DYX2">
    <property type="expression patterns" value="baseline"/>
</dbReference>
<name>A0A2K3DYX2_CHLRE</name>
<dbReference type="PaxDb" id="3055-EDP03338"/>
<dbReference type="Proteomes" id="UP000006906">
    <property type="component" value="Chromosome 3"/>
</dbReference>
<dbReference type="SUPFAM" id="SSF55008">
    <property type="entry name" value="HMA, heavy metal-associated domain"/>
    <property type="match status" value="1"/>
</dbReference>
<evidence type="ECO:0000259" key="3">
    <source>
        <dbReference type="PROSITE" id="PS50846"/>
    </source>
</evidence>
<dbReference type="EMBL" id="CM008964">
    <property type="protein sequence ID" value="PNW85733.1"/>
    <property type="molecule type" value="Genomic_DNA"/>
</dbReference>
<evidence type="ECO:0000256" key="2">
    <source>
        <dbReference type="SAM" id="MobiDB-lite"/>
    </source>
</evidence>
<keyword evidence="1" id="KW-0479">Metal-binding</keyword>
<dbReference type="Gramene" id="PNW85733">
    <property type="protein sequence ID" value="PNW85733"/>
    <property type="gene ID" value="CHLRE_03g207650v5"/>
</dbReference>
<dbReference type="InterPro" id="IPR006121">
    <property type="entry name" value="HMA_dom"/>
</dbReference>
<dbReference type="InterPro" id="IPR017969">
    <property type="entry name" value="Heavy-metal-associated_CS"/>
</dbReference>
<gene>
    <name evidence="4" type="ORF">CHLRE_03g207650v5</name>
</gene>
<accession>A0A2K3DYX2</accession>
<organism evidence="4 5">
    <name type="scientific">Chlamydomonas reinhardtii</name>
    <name type="common">Chlamydomonas smithii</name>
    <dbReference type="NCBI Taxonomy" id="3055"/>
    <lineage>
        <taxon>Eukaryota</taxon>
        <taxon>Viridiplantae</taxon>
        <taxon>Chlorophyta</taxon>
        <taxon>core chlorophytes</taxon>
        <taxon>Chlorophyceae</taxon>
        <taxon>CS clade</taxon>
        <taxon>Chlamydomonadales</taxon>
        <taxon>Chlamydomonadaceae</taxon>
        <taxon>Chlamydomonas</taxon>
    </lineage>
</organism>
<dbReference type="InParanoid" id="A0A2K3DYX2"/>
<dbReference type="InterPro" id="IPR036163">
    <property type="entry name" value="HMA_dom_sf"/>
</dbReference>
<proteinExistence type="predicted"/>
<evidence type="ECO:0000313" key="5">
    <source>
        <dbReference type="Proteomes" id="UP000006906"/>
    </source>
</evidence>
<feature type="domain" description="HMA" evidence="3">
    <location>
        <begin position="228"/>
        <end position="296"/>
    </location>
</feature>
<dbReference type="AlphaFoldDB" id="A0A2K3DYX2"/>
<feature type="region of interest" description="Disordered" evidence="2">
    <location>
        <begin position="99"/>
        <end position="212"/>
    </location>
</feature>
<dbReference type="CDD" id="cd00371">
    <property type="entry name" value="HMA"/>
    <property type="match status" value="1"/>
</dbReference>
<sequence length="305" mass="31948">MAVSLLGGLGASSCCVLQLALNAVGLGCAGFAVLTPYEPIFKGITLAALAHLLLRDGFSNRRALLTTALSLGLLFSQDAVRFYNRGGLTPLAGLLQVPLSRPTNKHPAAVRPQPSGLEDMPDTRRQSDQGASHQRNPAAAPPSTPSSGAWPVAADVSTAAGQPACRSGMCAETRTSGGPRSHTQQQMLDEDEYDDGDELEPPQGASAAVDAETATEAEVAALPGTGELYLRLRVQGIKCEGCAARLRAAVLQLPGVRRCVVDFASKAVLLWGEAGQLGEQGEAARAAIQHMDLSYRVALEESRRL</sequence>